<dbReference type="AlphaFoldDB" id="K9ZY10"/>
<evidence type="ECO:0000313" key="2">
    <source>
        <dbReference type="Proteomes" id="UP000010467"/>
    </source>
</evidence>
<dbReference type="PATRIC" id="fig|937777.3.peg.494"/>
<evidence type="ECO:0000313" key="1">
    <source>
        <dbReference type="EMBL" id="AFZ66084.1"/>
    </source>
</evidence>
<dbReference type="Proteomes" id="UP000010467">
    <property type="component" value="Chromosome"/>
</dbReference>
<organism evidence="1 2">
    <name type="scientific">Deinococcus peraridilitoris (strain DSM 19664 / LMG 22246 / CIP 109416 / KR-200)</name>
    <dbReference type="NCBI Taxonomy" id="937777"/>
    <lineage>
        <taxon>Bacteria</taxon>
        <taxon>Thermotogati</taxon>
        <taxon>Deinococcota</taxon>
        <taxon>Deinococci</taxon>
        <taxon>Deinococcales</taxon>
        <taxon>Deinococcaceae</taxon>
        <taxon>Deinococcus</taxon>
    </lineage>
</organism>
<sequence>MTAVNLVLPLEARDPRELERQLEAIFLPRPQSTCRHCGGVLSEEQFGHFKCHPCAARRGR</sequence>
<dbReference type="HOGENOM" id="CLU_2933741_0_0_0"/>
<gene>
    <name evidence="1" type="ordered locus">Deipe_0488</name>
</gene>
<dbReference type="STRING" id="937777.Deipe_0488"/>
<name>K9ZY10_DEIPD</name>
<dbReference type="RefSeq" id="WP_015234394.1">
    <property type="nucleotide sequence ID" value="NC_019793.1"/>
</dbReference>
<accession>K9ZY10</accession>
<protein>
    <submittedName>
        <fullName evidence="1">Uncharacterized protein</fullName>
    </submittedName>
</protein>
<dbReference type="KEGG" id="dpd:Deipe_0488"/>
<dbReference type="EMBL" id="CP003382">
    <property type="protein sequence ID" value="AFZ66084.1"/>
    <property type="molecule type" value="Genomic_DNA"/>
</dbReference>
<proteinExistence type="predicted"/>
<reference evidence="2" key="1">
    <citation type="submission" date="2012-03" db="EMBL/GenBank/DDBJ databases">
        <title>Complete sequence of chromosome of Deinococcus peraridilitoris DSM 19664.</title>
        <authorList>
            <person name="Lucas S."/>
            <person name="Copeland A."/>
            <person name="Lapidus A."/>
            <person name="Glavina del Rio T."/>
            <person name="Dalin E."/>
            <person name="Tice H."/>
            <person name="Bruce D."/>
            <person name="Goodwin L."/>
            <person name="Pitluck S."/>
            <person name="Peters L."/>
            <person name="Mikhailova N."/>
            <person name="Lu M."/>
            <person name="Kyrpides N."/>
            <person name="Mavromatis K."/>
            <person name="Ivanova N."/>
            <person name="Brettin T."/>
            <person name="Detter J.C."/>
            <person name="Han C."/>
            <person name="Larimer F."/>
            <person name="Land M."/>
            <person name="Hauser L."/>
            <person name="Markowitz V."/>
            <person name="Cheng J.-F."/>
            <person name="Hugenholtz P."/>
            <person name="Woyke T."/>
            <person name="Wu D."/>
            <person name="Pukall R."/>
            <person name="Steenblock K."/>
            <person name="Brambilla E."/>
            <person name="Klenk H.-P."/>
            <person name="Eisen J.A."/>
        </authorList>
    </citation>
    <scope>NUCLEOTIDE SEQUENCE [LARGE SCALE GENOMIC DNA]</scope>
    <source>
        <strain evidence="2">DSM 19664 / LMG 22246 / CIP 109416 / KR-200</strain>
    </source>
</reference>
<keyword evidence="2" id="KW-1185">Reference proteome</keyword>